<organism evidence="2 3">
    <name type="scientific">Lactococcus lactis subsp. lactis</name>
    <name type="common">Streptococcus lactis</name>
    <dbReference type="NCBI Taxonomy" id="1360"/>
    <lineage>
        <taxon>Bacteria</taxon>
        <taxon>Bacillati</taxon>
        <taxon>Bacillota</taxon>
        <taxon>Bacilli</taxon>
        <taxon>Lactobacillales</taxon>
        <taxon>Streptococcaceae</taxon>
        <taxon>Lactococcus</taxon>
    </lineage>
</organism>
<gene>
    <name evidence="2" type="ORF">LLUC06_1890</name>
</gene>
<dbReference type="InterPro" id="IPR025272">
    <property type="entry name" value="SocA_Panacea"/>
</dbReference>
<dbReference type="RefSeq" id="WP_081213652.1">
    <property type="nucleotide sequence ID" value="NZ_CP015902.2"/>
</dbReference>
<dbReference type="Pfam" id="PF13274">
    <property type="entry name" value="SocA_Panacea"/>
    <property type="match status" value="1"/>
</dbReference>
<evidence type="ECO:0000259" key="1">
    <source>
        <dbReference type="Pfam" id="PF13274"/>
    </source>
</evidence>
<dbReference type="AlphaFoldDB" id="A0A1V0P3T2"/>
<accession>A0A1V0P3T2</accession>
<evidence type="ECO:0000313" key="2">
    <source>
        <dbReference type="EMBL" id="ARE21432.1"/>
    </source>
</evidence>
<protein>
    <submittedName>
        <fullName evidence="2">DUF4065 domain-containing protein</fullName>
    </submittedName>
</protein>
<sequence length="162" mass="18742">MDEKLTAVIKYIIDVKHVNDVTPKKLQKMLYYCQAWHLALTAENNTDDEIENSLLFEDMFQAWVHGPVIPEVYNKYKNNKSQPIIESGFNNIEPCEVLNADELDNINDVIERYGELSGNQLEALSHSELPWMEARNGLLPLDSSTRFISNKTIYNYYVDLLV</sequence>
<proteinExistence type="predicted"/>
<evidence type="ECO:0000313" key="3">
    <source>
        <dbReference type="Proteomes" id="UP000192095"/>
    </source>
</evidence>
<feature type="domain" description="Antitoxin SocA-like Panacea" evidence="1">
    <location>
        <begin position="26"/>
        <end position="131"/>
    </location>
</feature>
<reference evidence="2 3" key="1">
    <citation type="journal article" date="2017" name="BMC Genomics">
        <title>Comparative and functional genomics of the Lactococcus lactis taxon; insights into evolution and niche adaptation.</title>
        <authorList>
            <person name="Kelleher P."/>
            <person name="Bottacini F."/>
            <person name="Mahony J."/>
            <person name="Kilcawley K.N."/>
            <person name="van Sinderen D."/>
        </authorList>
    </citation>
    <scope>NUCLEOTIDE SEQUENCE [LARGE SCALE GENOMIC DNA]</scope>
    <source>
        <strain evidence="2 3">UC06</strain>
    </source>
</reference>
<dbReference type="Proteomes" id="UP000192095">
    <property type="component" value="Chromosome"/>
</dbReference>
<dbReference type="EMBL" id="CP015902">
    <property type="protein sequence ID" value="ARE21432.1"/>
    <property type="molecule type" value="Genomic_DNA"/>
</dbReference>
<name>A0A1V0P3T2_LACLL</name>